<name>A0A5C6RS10_9FLAO</name>
<dbReference type="InterPro" id="IPR046612">
    <property type="entry name" value="DUF6671"/>
</dbReference>
<dbReference type="EMBL" id="VOOS01000004">
    <property type="protein sequence ID" value="TXB64715.1"/>
    <property type="molecule type" value="Genomic_DNA"/>
</dbReference>
<reference evidence="2 3" key="1">
    <citation type="submission" date="2019-08" db="EMBL/GenBank/DDBJ databases">
        <title>Genome of Vicingus serpentipes NCIMB 15042.</title>
        <authorList>
            <person name="Bowman J.P."/>
        </authorList>
    </citation>
    <scope>NUCLEOTIDE SEQUENCE [LARGE SCALE GENOMIC DNA]</scope>
    <source>
        <strain evidence="2 3">NCIMB 15042</strain>
    </source>
</reference>
<gene>
    <name evidence="2" type="ORF">FRY74_09700</name>
</gene>
<dbReference type="AlphaFoldDB" id="A0A5C6RS10"/>
<accession>A0A5C6RS10</accession>
<dbReference type="RefSeq" id="WP_147100949.1">
    <property type="nucleotide sequence ID" value="NZ_VOOS01000004.1"/>
</dbReference>
<dbReference type="Pfam" id="PF20376">
    <property type="entry name" value="DUF6671"/>
    <property type="match status" value="1"/>
</dbReference>
<evidence type="ECO:0000259" key="1">
    <source>
        <dbReference type="Pfam" id="PF20376"/>
    </source>
</evidence>
<dbReference type="OrthoDB" id="9793837at2"/>
<proteinExistence type="predicted"/>
<comment type="caution">
    <text evidence="2">The sequence shown here is derived from an EMBL/GenBank/DDBJ whole genome shotgun (WGS) entry which is preliminary data.</text>
</comment>
<sequence length="279" mass="31197">MSLFLGRELVIATMHKKENVIGPLVASKLGVRPFAPENINTDCLGTFTGEVERKADPLTTARQKCEIAMELTGCDLAIASEGSFGMHPSLIFVPGNEELVILIDKKNNLEIIGKKLSTETNFDAQLCESWEDLETFAKKVHFPEHGLIIRNTQNDITQIHKGISNWVDLKKAFEQIKKNYNHAYVETDMRALYNPTRMNVISEATENMLYKALTTCEKCNTPGFGVIDIIQGLPCESCNEPTQSIMFFVNGCTKCGFSIKSPNPDKISEDPMYCNYCNP</sequence>
<dbReference type="Proteomes" id="UP000321721">
    <property type="component" value="Unassembled WGS sequence"/>
</dbReference>
<protein>
    <recommendedName>
        <fullName evidence="1">DUF6671 domain-containing protein</fullName>
    </recommendedName>
</protein>
<keyword evidence="3" id="KW-1185">Reference proteome</keyword>
<evidence type="ECO:0000313" key="2">
    <source>
        <dbReference type="EMBL" id="TXB64715.1"/>
    </source>
</evidence>
<organism evidence="2 3">
    <name type="scientific">Vicingus serpentipes</name>
    <dbReference type="NCBI Taxonomy" id="1926625"/>
    <lineage>
        <taxon>Bacteria</taxon>
        <taxon>Pseudomonadati</taxon>
        <taxon>Bacteroidota</taxon>
        <taxon>Flavobacteriia</taxon>
        <taxon>Flavobacteriales</taxon>
        <taxon>Vicingaceae</taxon>
        <taxon>Vicingus</taxon>
    </lineage>
</organism>
<feature type="domain" description="DUF6671" evidence="1">
    <location>
        <begin position="64"/>
        <end position="279"/>
    </location>
</feature>
<evidence type="ECO:0000313" key="3">
    <source>
        <dbReference type="Proteomes" id="UP000321721"/>
    </source>
</evidence>